<organism evidence="3 4">
    <name type="scientific">Pasteurella testudinis DSM 23072</name>
    <dbReference type="NCBI Taxonomy" id="1122938"/>
    <lineage>
        <taxon>Bacteria</taxon>
        <taxon>Pseudomonadati</taxon>
        <taxon>Pseudomonadota</taxon>
        <taxon>Gammaproteobacteria</taxon>
        <taxon>Pasteurellales</taxon>
        <taxon>Pasteurellaceae</taxon>
        <taxon>Pasteurella</taxon>
    </lineage>
</organism>
<dbReference type="Pfam" id="PF06381">
    <property type="entry name" value="Phage_portal_3"/>
    <property type="match status" value="1"/>
</dbReference>
<evidence type="ECO:0000256" key="1">
    <source>
        <dbReference type="SAM" id="MobiDB-lite"/>
    </source>
</evidence>
<dbReference type="AlphaFoldDB" id="A0A1W1V3J4"/>
<feature type="compositionally biased region" description="Basic and acidic residues" evidence="1">
    <location>
        <begin position="470"/>
        <end position="479"/>
    </location>
</feature>
<dbReference type="RefSeq" id="WP_084257677.1">
    <property type="nucleotide sequence ID" value="NZ_FWWV01000042.1"/>
</dbReference>
<name>A0A1W1V3J4_9PAST</name>
<feature type="domain" description="Anti-CBASS protein Acb1-like N-terminal" evidence="2">
    <location>
        <begin position="91"/>
        <end position="423"/>
    </location>
</feature>
<accession>A0A1W1V3J4</accession>
<feature type="region of interest" description="Disordered" evidence="1">
    <location>
        <begin position="444"/>
        <end position="479"/>
    </location>
</feature>
<keyword evidence="4" id="KW-1185">Reference proteome</keyword>
<evidence type="ECO:0000313" key="3">
    <source>
        <dbReference type="EMBL" id="SMB87977.1"/>
    </source>
</evidence>
<proteinExistence type="predicted"/>
<dbReference type="Proteomes" id="UP000192408">
    <property type="component" value="Unassembled WGS sequence"/>
</dbReference>
<dbReference type="EMBL" id="FWWV01000042">
    <property type="protein sequence ID" value="SMB87977.1"/>
    <property type="molecule type" value="Genomic_DNA"/>
</dbReference>
<dbReference type="InterPro" id="IPR024459">
    <property type="entry name" value="Acb1-like_N"/>
</dbReference>
<evidence type="ECO:0000313" key="4">
    <source>
        <dbReference type="Proteomes" id="UP000192408"/>
    </source>
</evidence>
<dbReference type="STRING" id="1122938.SAMN05660772_02791"/>
<gene>
    <name evidence="3" type="ORF">SAMN05660772_02791</name>
</gene>
<protein>
    <recommendedName>
        <fullName evidence="2">Anti-CBASS protein Acb1-like N-terminal domain-containing protein</fullName>
    </recommendedName>
</protein>
<reference evidence="4" key="1">
    <citation type="submission" date="2017-04" db="EMBL/GenBank/DDBJ databases">
        <authorList>
            <person name="Varghese N."/>
            <person name="Submissions S."/>
        </authorList>
    </citation>
    <scope>NUCLEOTIDE SEQUENCE [LARGE SCALE GENOMIC DNA]</scope>
    <source>
        <strain evidence="4">DSM 23072</strain>
    </source>
</reference>
<evidence type="ECO:0000259" key="2">
    <source>
        <dbReference type="Pfam" id="PF06381"/>
    </source>
</evidence>
<sequence>MEQTIEINQLAEIMVNSAMGDNRAKYLSGLGVIDGNTKRVKLYDEFGYPKDLAFDHYYKAYNRIAPAYAAVHRVLDKCWSDLPVIIDGEKDEEAKTTSQWEQSVTKLLKKHIGKIKDADRRNLIGNYSALILQLRDGKQWQEPVDDLSLKTLKENGLVKLIPAWQKQLIPIEWQTDETAEDYGEPIFYQFNESEVGNDNKQRSVKIHKSRIIIFSEGTEDSDPNSGVSLLNSGYNKLLDLEKVSGGSAEGFLKNASRQLGINFSKETNIQHIIDAAKEKGYSGLAEALNAQLKKLNSGTDSALVMQEGQASVLSVAPADPVPSWTVAANEFAASVQIPFTILFGQQTGRLASDEDKADWANRCNARRNGFLSDVIVELLNRLVQFGIVDKPQSSEITVMWSDLLAPSEKEKIANAKELATVAESTLRAYGVAAVEPNEIRAAMELEPLSEQDLVPPEIGEKEAEDDEEESKSKSDITAQ</sequence>